<sequence length="91" mass="10242">MFGLYLKLKLIRRQGKIQPIPSRSLDVRRSTTDRLSRQLAAHPLVEPAAHEVFPANSTFRVLQEKSVQFPERPATYLQSLLALSMGPNASV</sequence>
<accession>A0A821QLT4</accession>
<comment type="caution">
    <text evidence="1">The sequence shown here is derived from an EMBL/GenBank/DDBJ whole genome shotgun (WGS) entry which is preliminary data.</text>
</comment>
<protein>
    <submittedName>
        <fullName evidence="1">Uncharacterized protein</fullName>
    </submittedName>
</protein>
<proteinExistence type="predicted"/>
<dbReference type="EMBL" id="CAJOBZ010000009">
    <property type="protein sequence ID" value="CAF4827183.1"/>
    <property type="molecule type" value="Genomic_DNA"/>
</dbReference>
<dbReference type="AlphaFoldDB" id="A0A821QLT4"/>
<keyword evidence="2" id="KW-1185">Reference proteome</keyword>
<evidence type="ECO:0000313" key="1">
    <source>
        <dbReference type="EMBL" id="CAF4827183.1"/>
    </source>
</evidence>
<organism evidence="1 2">
    <name type="scientific">Pieris macdunnoughi</name>
    <dbReference type="NCBI Taxonomy" id="345717"/>
    <lineage>
        <taxon>Eukaryota</taxon>
        <taxon>Metazoa</taxon>
        <taxon>Ecdysozoa</taxon>
        <taxon>Arthropoda</taxon>
        <taxon>Hexapoda</taxon>
        <taxon>Insecta</taxon>
        <taxon>Pterygota</taxon>
        <taxon>Neoptera</taxon>
        <taxon>Endopterygota</taxon>
        <taxon>Lepidoptera</taxon>
        <taxon>Glossata</taxon>
        <taxon>Ditrysia</taxon>
        <taxon>Papilionoidea</taxon>
        <taxon>Pieridae</taxon>
        <taxon>Pierinae</taxon>
        <taxon>Pieris</taxon>
    </lineage>
</organism>
<gene>
    <name evidence="1" type="ORF">PMACD_LOCUS4999</name>
</gene>
<name>A0A821QLT4_9NEOP</name>
<evidence type="ECO:0000313" key="2">
    <source>
        <dbReference type="Proteomes" id="UP000663880"/>
    </source>
</evidence>
<dbReference type="Proteomes" id="UP000663880">
    <property type="component" value="Unassembled WGS sequence"/>
</dbReference>
<reference evidence="1" key="1">
    <citation type="submission" date="2021-02" db="EMBL/GenBank/DDBJ databases">
        <authorList>
            <person name="Steward A R."/>
        </authorList>
    </citation>
    <scope>NUCLEOTIDE SEQUENCE</scope>
</reference>